<organism evidence="5 6">
    <name type="scientific">Clavelina lepadiformis</name>
    <name type="common">Light-bulb sea squirt</name>
    <name type="synonym">Ascidia lepadiformis</name>
    <dbReference type="NCBI Taxonomy" id="159417"/>
    <lineage>
        <taxon>Eukaryota</taxon>
        <taxon>Metazoa</taxon>
        <taxon>Chordata</taxon>
        <taxon>Tunicata</taxon>
        <taxon>Ascidiacea</taxon>
        <taxon>Aplousobranchia</taxon>
        <taxon>Clavelinidae</taxon>
        <taxon>Clavelina</taxon>
    </lineage>
</organism>
<proteinExistence type="predicted"/>
<dbReference type="Pfam" id="PF01549">
    <property type="entry name" value="ShK"/>
    <property type="match status" value="3"/>
</dbReference>
<dbReference type="Proteomes" id="UP001642483">
    <property type="component" value="Unassembled WGS sequence"/>
</dbReference>
<keyword evidence="3" id="KW-0732">Signal</keyword>
<protein>
    <recommendedName>
        <fullName evidence="4">ShKT domain-containing protein</fullName>
    </recommendedName>
</protein>
<dbReference type="PROSITE" id="PS51670">
    <property type="entry name" value="SHKT"/>
    <property type="match status" value="1"/>
</dbReference>
<reference evidence="5 6" key="1">
    <citation type="submission" date="2024-02" db="EMBL/GenBank/DDBJ databases">
        <authorList>
            <person name="Daric V."/>
            <person name="Darras S."/>
        </authorList>
    </citation>
    <scope>NUCLEOTIDE SEQUENCE [LARGE SCALE GENOMIC DNA]</scope>
</reference>
<feature type="region of interest" description="Disordered" evidence="2">
    <location>
        <begin position="183"/>
        <end position="262"/>
    </location>
</feature>
<comment type="caution">
    <text evidence="1">Lacks conserved residue(s) required for the propagation of feature annotation.</text>
</comment>
<evidence type="ECO:0000313" key="5">
    <source>
        <dbReference type="EMBL" id="CAK8671847.1"/>
    </source>
</evidence>
<feature type="compositionally biased region" description="Low complexity" evidence="2">
    <location>
        <begin position="202"/>
        <end position="250"/>
    </location>
</feature>
<evidence type="ECO:0000256" key="3">
    <source>
        <dbReference type="SAM" id="SignalP"/>
    </source>
</evidence>
<name>A0ABP0EWP4_CLALP</name>
<evidence type="ECO:0000256" key="1">
    <source>
        <dbReference type="PROSITE-ProRule" id="PRU01005"/>
    </source>
</evidence>
<feature type="domain" description="ShKT" evidence="4">
    <location>
        <begin position="142"/>
        <end position="177"/>
    </location>
</feature>
<dbReference type="InterPro" id="IPR003582">
    <property type="entry name" value="ShKT_dom"/>
</dbReference>
<comment type="caution">
    <text evidence="5">The sequence shown here is derived from an EMBL/GenBank/DDBJ whole genome shotgun (WGS) entry which is preliminary data.</text>
</comment>
<feature type="signal peptide" evidence="3">
    <location>
        <begin position="1"/>
        <end position="15"/>
    </location>
</feature>
<evidence type="ECO:0000259" key="4">
    <source>
        <dbReference type="PROSITE" id="PS51670"/>
    </source>
</evidence>
<gene>
    <name evidence="5" type="ORF">CVLEPA_LOCUS879</name>
</gene>
<keyword evidence="6" id="KW-1185">Reference proteome</keyword>
<dbReference type="PROSITE" id="PS51257">
    <property type="entry name" value="PROKAR_LIPOPROTEIN"/>
    <property type="match status" value="1"/>
</dbReference>
<evidence type="ECO:0000256" key="2">
    <source>
        <dbReference type="SAM" id="MobiDB-lite"/>
    </source>
</evidence>
<accession>A0ABP0EWP4</accession>
<sequence length="349" mass="38689">MKFLVIFAFVTLVSCMDRKLTPLKAESCENCKDSHEICGLERVEKMCKDHIFSSIAKAMCRSTCKVCEPCEISPRTCTPETDPCRDTSKHCHFLAPTYCAVGRLSELVRIKCRKSCGECKPTCKPLEIEGRGLTLEPCKPDCKDKYEECPYWKDKYCKGSINSAWTKQNCPYSCGVCKPCDKPSKSSLVPPPLPTTQDKKMMTTTTTTQQSTKSTTTQQSTKATTTQQSTKATTTQQSTKSTTTESTTTMKSKKPKATNTSEVTRDEDECQVECEQGGCFSYGEEKECVCDKNLGQKEKPRCQGMCSVYCPKPAEHDGEWLDDCDGNVICTCNTRGDKATGVLPGALCR</sequence>
<dbReference type="EMBL" id="CAWYQH010000001">
    <property type="protein sequence ID" value="CAK8671847.1"/>
    <property type="molecule type" value="Genomic_DNA"/>
</dbReference>
<evidence type="ECO:0000313" key="6">
    <source>
        <dbReference type="Proteomes" id="UP001642483"/>
    </source>
</evidence>
<feature type="chain" id="PRO_5045548501" description="ShKT domain-containing protein" evidence="3">
    <location>
        <begin position="16"/>
        <end position="349"/>
    </location>
</feature>
<dbReference type="SMART" id="SM00254">
    <property type="entry name" value="ShKT"/>
    <property type="match status" value="3"/>
</dbReference>